<dbReference type="GO" id="GO:0005198">
    <property type="term" value="F:structural molecule activity"/>
    <property type="evidence" value="ECO:0007669"/>
    <property type="project" value="InterPro"/>
</dbReference>
<feature type="domain" description="Major capsid protein C-terminal" evidence="1">
    <location>
        <begin position="236"/>
        <end position="433"/>
    </location>
</feature>
<name>A0A6C0F5A6_9ZZZZ</name>
<dbReference type="EMBL" id="MN738741">
    <property type="protein sequence ID" value="QHT36364.1"/>
    <property type="molecule type" value="Genomic_DNA"/>
</dbReference>
<organism evidence="3">
    <name type="scientific">viral metagenome</name>
    <dbReference type="NCBI Taxonomy" id="1070528"/>
    <lineage>
        <taxon>unclassified sequences</taxon>
        <taxon>metagenomes</taxon>
        <taxon>organismal metagenomes</taxon>
    </lineage>
</organism>
<evidence type="ECO:0000259" key="2">
    <source>
        <dbReference type="Pfam" id="PF16903"/>
    </source>
</evidence>
<feature type="domain" description="Major capsid protein N-terminal" evidence="2">
    <location>
        <begin position="25"/>
        <end position="233"/>
    </location>
</feature>
<dbReference type="SUPFAM" id="SSF49749">
    <property type="entry name" value="Group II dsDNA viruses VP"/>
    <property type="match status" value="2"/>
</dbReference>
<dbReference type="InterPro" id="IPR031654">
    <property type="entry name" value="Capsid_N"/>
</dbReference>
<dbReference type="InterPro" id="IPR016112">
    <property type="entry name" value="VP_dsDNA_II"/>
</dbReference>
<evidence type="ECO:0000259" key="1">
    <source>
        <dbReference type="Pfam" id="PF04451"/>
    </source>
</evidence>
<protein>
    <recommendedName>
        <fullName evidence="4">Major capsid protein N-terminal domain-containing protein</fullName>
    </recommendedName>
</protein>
<evidence type="ECO:0000313" key="3">
    <source>
        <dbReference type="EMBL" id="QHT36364.1"/>
    </source>
</evidence>
<dbReference type="Gene3D" id="2.70.9.20">
    <property type="entry name" value="Major capsid protein Vp54"/>
    <property type="match status" value="1"/>
</dbReference>
<sequence>MGGGTLQLVATGGQDIHLIGNPGHSFFKSVFRKHTNFSIECIDIQYTGNIKSGKTELDFEIPRIGDLLGKMHFEIDLPDQTVSPDQTGGSKWCSYSNTTGFSFLDELSIEIGGELIDKHDGRWYDILNELTGNGASGQSGDNLDYLINKITTWPTEANTTPKRTQMYIPLKFWFCKDYSNALPLIALQYHHVNIKATFRGIKNIINSQEDISNNPDVLPPNEIKLWGNYIFLDSDERKRFAKESHEYLIEQVQLVDKPFSKDMEFNLNHPIKSLYWVIQNEVALTEKDNFTDITSTNNITSIGGLPWSNGNDFLNYNTHLQVNPSYLQSTIKYEHFNEMNMKFNGIDRFPKRKATYFRTIQPLEHGYYYPEKNIYMYSFSLNPNSFDASGSCNFSRIDNFTLHFDGDQQYLGYKLFLYAVNYNILRIMSGYGGLLYSN</sequence>
<dbReference type="Pfam" id="PF04451">
    <property type="entry name" value="Capsid_NCLDV"/>
    <property type="match status" value="1"/>
</dbReference>
<reference evidence="3" key="1">
    <citation type="journal article" date="2020" name="Nature">
        <title>Giant virus diversity and host interactions through global metagenomics.</title>
        <authorList>
            <person name="Schulz F."/>
            <person name="Roux S."/>
            <person name="Paez-Espino D."/>
            <person name="Jungbluth S."/>
            <person name="Walsh D.A."/>
            <person name="Denef V.J."/>
            <person name="McMahon K.D."/>
            <person name="Konstantinidis K.T."/>
            <person name="Eloe-Fadrosh E.A."/>
            <person name="Kyrpides N.C."/>
            <person name="Woyke T."/>
        </authorList>
    </citation>
    <scope>NUCLEOTIDE SEQUENCE</scope>
    <source>
        <strain evidence="3">GVMAG-S-ERX555931-87</strain>
    </source>
</reference>
<dbReference type="Gene3D" id="2.70.9.10">
    <property type="entry name" value="Adenovirus Type 2 Hexon, domain 4"/>
    <property type="match status" value="1"/>
</dbReference>
<evidence type="ECO:0008006" key="4">
    <source>
        <dbReference type="Google" id="ProtNLM"/>
    </source>
</evidence>
<dbReference type="InterPro" id="IPR038519">
    <property type="entry name" value="MCP_C_sf"/>
</dbReference>
<accession>A0A6C0F5A6</accession>
<dbReference type="Pfam" id="PF16903">
    <property type="entry name" value="Capsid_N"/>
    <property type="match status" value="1"/>
</dbReference>
<dbReference type="InterPro" id="IPR007542">
    <property type="entry name" value="MCP_C"/>
</dbReference>
<dbReference type="AlphaFoldDB" id="A0A6C0F5A6"/>
<proteinExistence type="predicted"/>